<protein>
    <recommendedName>
        <fullName evidence="2">DUF5097 domain-containing protein</fullName>
    </recommendedName>
</protein>
<dbReference type="Proteomes" id="UP000740883">
    <property type="component" value="Unassembled WGS sequence"/>
</dbReference>
<keyword evidence="1" id="KW-0175">Coiled coil</keyword>
<gene>
    <name evidence="3" type="ORF">NGRA_0183</name>
</gene>
<feature type="coiled-coil region" evidence="1">
    <location>
        <begin position="386"/>
        <end position="413"/>
    </location>
</feature>
<evidence type="ECO:0000259" key="2">
    <source>
        <dbReference type="Pfam" id="PF17020"/>
    </source>
</evidence>
<dbReference type="InterPro" id="IPR031511">
    <property type="entry name" value="DUF5097"/>
</dbReference>
<accession>A0A9P6H2E9</accession>
<feature type="domain" description="DUF5097" evidence="2">
    <location>
        <begin position="1"/>
        <end position="118"/>
    </location>
</feature>
<dbReference type="EMBL" id="SBJO01000006">
    <property type="protein sequence ID" value="KAF9764865.1"/>
    <property type="molecule type" value="Genomic_DNA"/>
</dbReference>
<dbReference type="OrthoDB" id="2195387at2759"/>
<reference evidence="3 4" key="1">
    <citation type="journal article" date="2020" name="Genome Biol. Evol.">
        <title>Comparative genomics of strictly vertically transmitted, feminizing microsporidia endosymbionts of amphipod crustaceans.</title>
        <authorList>
            <person name="Cormier A."/>
            <person name="Chebbi M.A."/>
            <person name="Giraud I."/>
            <person name="Wattier R."/>
            <person name="Teixeira M."/>
            <person name="Gilbert C."/>
            <person name="Rigaud T."/>
            <person name="Cordaux R."/>
        </authorList>
    </citation>
    <scope>NUCLEOTIDE SEQUENCE [LARGE SCALE GENOMIC DNA]</scope>
    <source>
        <strain evidence="3 4">Ou3-Ou53</strain>
    </source>
</reference>
<proteinExistence type="predicted"/>
<comment type="caution">
    <text evidence="3">The sequence shown here is derived from an EMBL/GenBank/DDBJ whole genome shotgun (WGS) entry which is preliminary data.</text>
</comment>
<name>A0A9P6H2E9_9MICR</name>
<evidence type="ECO:0000256" key="1">
    <source>
        <dbReference type="SAM" id="Coils"/>
    </source>
</evidence>
<evidence type="ECO:0000313" key="3">
    <source>
        <dbReference type="EMBL" id="KAF9764865.1"/>
    </source>
</evidence>
<sequence>MIRDEHLKRYILSKYNKHINKELNTITLCIYRNLSKKFIKNERVVFENETISGRVYSRNKDKYSIFLENGTVVANVKYEDLRRIDIINGEVILGFLKYITVDTPFGIRLLKGHVFDELFTDSNIYRELRRKGRFYKSKDKILKNIKLNSVEKLHKNYKSEKIQDSLKGISIINYGEIDDIKKQVLRNCDPEELKRLMNTNIFHDISPEERLIIEEKDPNLLEKVFKIFSFIKKYCDEKVSSDITLSKLIKSFKEPTYNSEVIGEVHDMLIDNLRKESEDKGLDQLLYNIKSVVDSLPNDENEQEIRRKNDIGLKTWKIKARAFLWDLQQETGNITIYSYYVMLSKKKTHDIEEAVRVRISILEFLISCYFTTNIFRDIILKELRDLEHWEIECLELEMNIKQIESAKQNTAKQIEEVGDAQHNITQIMDIKAGDRRDRLKRKLREIKKKIVYNKTKTDIGVINQARFSFIDGCVYACRFKKFYLPKRETLLKIATFYVPNDKIENVAFTNLQNVIEIIYQ</sequence>
<organism evidence="3 4">
    <name type="scientific">Nosema granulosis</name>
    <dbReference type="NCBI Taxonomy" id="83296"/>
    <lineage>
        <taxon>Eukaryota</taxon>
        <taxon>Fungi</taxon>
        <taxon>Fungi incertae sedis</taxon>
        <taxon>Microsporidia</taxon>
        <taxon>Nosematidae</taxon>
        <taxon>Nosema</taxon>
    </lineage>
</organism>
<dbReference type="AlphaFoldDB" id="A0A9P6H2E9"/>
<dbReference type="Pfam" id="PF17020">
    <property type="entry name" value="DUF5097"/>
    <property type="match status" value="1"/>
</dbReference>
<evidence type="ECO:0000313" key="4">
    <source>
        <dbReference type="Proteomes" id="UP000740883"/>
    </source>
</evidence>
<keyword evidence="4" id="KW-1185">Reference proteome</keyword>